<dbReference type="PROSITE" id="PS01153">
    <property type="entry name" value="NOL1_NOP2_SUN"/>
    <property type="match status" value="1"/>
</dbReference>
<proteinExistence type="inferred from homology"/>
<keyword evidence="16" id="KW-1185">Reference proteome</keyword>
<keyword evidence="9" id="KW-0539">Nucleus</keyword>
<evidence type="ECO:0000259" key="13">
    <source>
        <dbReference type="PROSITE" id="PS50250"/>
    </source>
</evidence>
<feature type="compositionally biased region" description="Basic and acidic residues" evidence="12">
    <location>
        <begin position="557"/>
        <end position="573"/>
    </location>
</feature>
<dbReference type="PROSITE" id="PS51686">
    <property type="entry name" value="SAM_MT_RSMB_NOP"/>
    <property type="match status" value="1"/>
</dbReference>
<evidence type="ECO:0000256" key="7">
    <source>
        <dbReference type="ARBA" id="ARBA00022691"/>
    </source>
</evidence>
<feature type="compositionally biased region" description="Basic residues" evidence="12">
    <location>
        <begin position="818"/>
        <end position="834"/>
    </location>
</feature>
<evidence type="ECO:0000256" key="11">
    <source>
        <dbReference type="SAM" id="Coils"/>
    </source>
</evidence>
<dbReference type="InterPro" id="IPR049560">
    <property type="entry name" value="MeTrfase_RsmB-F_NOP2_cat"/>
</dbReference>
<feature type="non-terminal residue" evidence="15">
    <location>
        <position position="1"/>
    </location>
</feature>
<feature type="domain" description="SAM-dependent MTase RsmB/NOP-type" evidence="14">
    <location>
        <begin position="251"/>
        <end position="538"/>
    </location>
</feature>
<dbReference type="FunFam" id="3.30.70.1170:FF:000001">
    <property type="entry name" value="Ribosomal RNA methyltransferase Nop2"/>
    <property type="match status" value="1"/>
</dbReference>
<dbReference type="InterPro" id="IPR041481">
    <property type="entry name" value="CSN7_helixI"/>
</dbReference>
<evidence type="ECO:0000259" key="14">
    <source>
        <dbReference type="PROSITE" id="PS51686"/>
    </source>
</evidence>
<dbReference type="InterPro" id="IPR000717">
    <property type="entry name" value="PCI_dom"/>
</dbReference>
<dbReference type="Pfam" id="PF01399">
    <property type="entry name" value="PCI"/>
    <property type="match status" value="1"/>
</dbReference>
<dbReference type="Gene3D" id="3.40.50.150">
    <property type="entry name" value="Vaccinia Virus protein VP39"/>
    <property type="match status" value="1"/>
</dbReference>
<comment type="caution">
    <text evidence="15">The sequence shown here is derived from an EMBL/GenBank/DDBJ whole genome shotgun (WGS) entry which is preliminary data.</text>
</comment>
<dbReference type="Pfam" id="PF22061">
    <property type="entry name" value="CSN7_HB_subdom"/>
    <property type="match status" value="1"/>
</dbReference>
<reference evidence="15" key="1">
    <citation type="journal article" date="2023" name="IScience">
        <title>Live-bearing cockroach genome reveals convergent evolutionary mechanisms linked to viviparity in insects and beyond.</title>
        <authorList>
            <person name="Fouks B."/>
            <person name="Harrison M.C."/>
            <person name="Mikhailova A.A."/>
            <person name="Marchal E."/>
            <person name="English S."/>
            <person name="Carruthers M."/>
            <person name="Jennings E.C."/>
            <person name="Chiamaka E.L."/>
            <person name="Frigard R.A."/>
            <person name="Pippel M."/>
            <person name="Attardo G.M."/>
            <person name="Benoit J.B."/>
            <person name="Bornberg-Bauer E."/>
            <person name="Tobe S.S."/>
        </authorList>
    </citation>
    <scope>NUCLEOTIDE SEQUENCE</scope>
    <source>
        <strain evidence="15">Stay&amp;Tobe</strain>
    </source>
</reference>
<feature type="compositionally biased region" description="Basic residues" evidence="12">
    <location>
        <begin position="54"/>
        <end position="64"/>
    </location>
</feature>
<feature type="coiled-coil region" evidence="11">
    <location>
        <begin position="134"/>
        <end position="164"/>
    </location>
</feature>
<dbReference type="GO" id="GO:0000470">
    <property type="term" value="P:maturation of LSU-rRNA"/>
    <property type="evidence" value="ECO:0007669"/>
    <property type="project" value="TreeGrafter"/>
</dbReference>
<dbReference type="InterPro" id="IPR018314">
    <property type="entry name" value="RsmB/NOL1/NOP2-like_CS"/>
</dbReference>
<dbReference type="Proteomes" id="UP001233999">
    <property type="component" value="Unassembled WGS sequence"/>
</dbReference>
<evidence type="ECO:0000256" key="3">
    <source>
        <dbReference type="ARBA" id="ARBA00022490"/>
    </source>
</evidence>
<feature type="binding site" evidence="10">
    <location>
        <position position="367"/>
    </location>
    <ligand>
        <name>S-adenosyl-L-methionine</name>
        <dbReference type="ChEBI" id="CHEBI:59789"/>
    </ligand>
</feature>
<keyword evidence="7 10" id="KW-0949">S-adenosyl-L-methionine</keyword>
<evidence type="ECO:0000256" key="12">
    <source>
        <dbReference type="SAM" id="MobiDB-lite"/>
    </source>
</evidence>
<feature type="compositionally biased region" description="Acidic residues" evidence="12">
    <location>
        <begin position="105"/>
        <end position="131"/>
    </location>
</feature>
<feature type="compositionally biased region" description="Basic residues" evidence="12">
    <location>
        <begin position="10"/>
        <end position="20"/>
    </location>
</feature>
<keyword evidence="8 10" id="KW-0694">RNA-binding</keyword>
<gene>
    <name evidence="15" type="ORF">L9F63_017170</name>
</gene>
<dbReference type="CDD" id="cd02440">
    <property type="entry name" value="AdoMet_MTases"/>
    <property type="match status" value="1"/>
</dbReference>
<dbReference type="NCBIfam" id="TIGR00446">
    <property type="entry name" value="nop2p"/>
    <property type="match status" value="1"/>
</dbReference>
<evidence type="ECO:0000256" key="6">
    <source>
        <dbReference type="ARBA" id="ARBA00022679"/>
    </source>
</evidence>
<dbReference type="InterPro" id="IPR001678">
    <property type="entry name" value="MeTrfase_RsmB-F_NOP2_dom"/>
</dbReference>
<dbReference type="Pfam" id="PF22458">
    <property type="entry name" value="RsmF-B_ferredox"/>
    <property type="match status" value="1"/>
</dbReference>
<dbReference type="SUPFAM" id="SSF53335">
    <property type="entry name" value="S-adenosyl-L-methionine-dependent methyltransferases"/>
    <property type="match status" value="1"/>
</dbReference>
<evidence type="ECO:0000313" key="16">
    <source>
        <dbReference type="Proteomes" id="UP001233999"/>
    </source>
</evidence>
<dbReference type="GO" id="GO:0009383">
    <property type="term" value="F:rRNA (cytosine-C5-)-methyltransferase activity"/>
    <property type="evidence" value="ECO:0007669"/>
    <property type="project" value="TreeGrafter"/>
</dbReference>
<dbReference type="AlphaFoldDB" id="A0AAD8EGE1"/>
<feature type="region of interest" description="Disordered" evidence="12">
    <location>
        <begin position="810"/>
        <end position="838"/>
    </location>
</feature>
<evidence type="ECO:0000256" key="8">
    <source>
        <dbReference type="ARBA" id="ARBA00022884"/>
    </source>
</evidence>
<evidence type="ECO:0000256" key="10">
    <source>
        <dbReference type="PROSITE-ProRule" id="PRU01023"/>
    </source>
</evidence>
<feature type="binding site" evidence="10">
    <location>
        <position position="411"/>
    </location>
    <ligand>
        <name>S-adenosyl-L-methionine</name>
        <dbReference type="ChEBI" id="CHEBI:59789"/>
    </ligand>
</feature>
<dbReference type="InterPro" id="IPR029063">
    <property type="entry name" value="SAM-dependent_MTases_sf"/>
</dbReference>
<dbReference type="GO" id="GO:0005730">
    <property type="term" value="C:nucleolus"/>
    <property type="evidence" value="ECO:0007669"/>
    <property type="project" value="UniProtKB-SubCell"/>
</dbReference>
<sequence>MGRKASFTSSKKKGPGRKSKKQGEPSLPKHLTDQGKVTKPLSHRQKQRGIEKSKKARTNIRKARLGKENKKGTKAVGTLDDIGESDNDGSDDEMAGDDFNPSDSADSEGADSEDEKDSGVSGDDDDDEDDMLPIEKEAKKLKKKEKKQKKLADEELKMNVADRDVFVFPSENEVKEPLGLQDVQRRIKDIVAVLTDFNNQREEGKNVNIFYRSRPEYTELLTADLCTYYSYNNFLMERLMNLFPLSELLEFLEASEVERPMTIRANSLKTRRRDLAQALINRGVNLDPIGKWTKVGLVVYSSTVPVGATPEYLAGHYILQGASSLLPVMALAPQENERILDMCAAPGGKASHIAAIMKNTGVLFANDVNADRIKAVVGNFHRLGVVNSVICCQDGRTFSKMLKGFDRVLLDAPCTGTGVVAKDPSVKTSKTESDITRCFTLQRQLLLEAIDCVKANSPTGGYVVYSTCSVLPEENEWVIDYALKKRDVKLVPTGLDFGTEGFTNFRHHRFHPSLKLARRFYPHTHNMDGFFVAKLKKFSNNIPKSVKNLEEDVNVENQKKEEPHRNRDVRQESSFDEGNNPLEQFVLLAKSAKGAAAVELIKQVLEAPGVHVFGELLDMPNIIELQNGPHANYYNSLHLFAYGTYRQYLENKPQLLELSPVQKKKLQHLTIVTLATKNKCIPYSVLLQELDIKNVRDLEDLIIEAIYADIIHGKLDQKNSQLEVDYAIGRDIQPADLGTIVSTLQEWCNSCETVLSCVETQIIRANAEKNRRLKHKEAIEQEIINIKKTLKTQSQDPDEAMATDTREAVAQGAEKGKKQLKNKGLRGSSKKRVSKPVTSMVSSNRLNKICHSEFQIALYCFTKSC</sequence>
<accession>A0AAD8EGE1</accession>
<keyword evidence="11" id="KW-0175">Coiled coil</keyword>
<evidence type="ECO:0000256" key="5">
    <source>
        <dbReference type="ARBA" id="ARBA00022603"/>
    </source>
</evidence>
<feature type="binding site" evidence="10">
    <location>
        <begin position="343"/>
        <end position="349"/>
    </location>
    <ligand>
        <name>S-adenosyl-L-methionine</name>
        <dbReference type="ChEBI" id="CHEBI:59789"/>
    </ligand>
</feature>
<dbReference type="Pfam" id="PF18392">
    <property type="entry name" value="CSN7a_helixI"/>
    <property type="match status" value="1"/>
</dbReference>
<evidence type="ECO:0000256" key="1">
    <source>
        <dbReference type="ARBA" id="ARBA00004604"/>
    </source>
</evidence>
<dbReference type="PANTHER" id="PTHR22807">
    <property type="entry name" value="NOP2 YEAST -RELATED NOL1/NOP2/FMU SUN DOMAIN-CONTAINING"/>
    <property type="match status" value="1"/>
</dbReference>
<feature type="compositionally biased region" description="Acidic residues" evidence="12">
    <location>
        <begin position="81"/>
        <end position="96"/>
    </location>
</feature>
<dbReference type="Pfam" id="PF01189">
    <property type="entry name" value="Methyltr_RsmB-F"/>
    <property type="match status" value="1"/>
</dbReference>
<dbReference type="PROSITE" id="PS50250">
    <property type="entry name" value="PCI"/>
    <property type="match status" value="1"/>
</dbReference>
<dbReference type="Gene3D" id="3.30.70.1170">
    <property type="entry name" value="Sun protein, domain 3"/>
    <property type="match status" value="1"/>
</dbReference>
<dbReference type="SMART" id="SM00088">
    <property type="entry name" value="PINT"/>
    <property type="match status" value="1"/>
</dbReference>
<evidence type="ECO:0000256" key="2">
    <source>
        <dbReference type="ARBA" id="ARBA00007494"/>
    </source>
</evidence>
<dbReference type="PRINTS" id="PR02008">
    <property type="entry name" value="RCMTFAMILY"/>
</dbReference>
<feature type="region of interest" description="Disordered" evidence="12">
    <location>
        <begin position="1"/>
        <end position="131"/>
    </location>
</feature>
<comment type="similarity">
    <text evidence="2 10">Belongs to the class I-like SAM-binding methyltransferase superfamily. RsmB/NOP family.</text>
</comment>
<keyword evidence="3" id="KW-0963">Cytoplasm</keyword>
<organism evidence="15 16">
    <name type="scientific">Diploptera punctata</name>
    <name type="common">Pacific beetle cockroach</name>
    <dbReference type="NCBI Taxonomy" id="6984"/>
    <lineage>
        <taxon>Eukaryota</taxon>
        <taxon>Metazoa</taxon>
        <taxon>Ecdysozoa</taxon>
        <taxon>Arthropoda</taxon>
        <taxon>Hexapoda</taxon>
        <taxon>Insecta</taxon>
        <taxon>Pterygota</taxon>
        <taxon>Neoptera</taxon>
        <taxon>Polyneoptera</taxon>
        <taxon>Dictyoptera</taxon>
        <taxon>Blattodea</taxon>
        <taxon>Blaberoidea</taxon>
        <taxon>Blaberidae</taxon>
        <taxon>Diplopterinae</taxon>
        <taxon>Diploptera</taxon>
    </lineage>
</organism>
<keyword evidence="6 10" id="KW-0808">Transferase</keyword>
<feature type="region of interest" description="Disordered" evidence="12">
    <location>
        <begin position="551"/>
        <end position="577"/>
    </location>
</feature>
<evidence type="ECO:0000313" key="15">
    <source>
        <dbReference type="EMBL" id="KAJ9589585.1"/>
    </source>
</evidence>
<dbReference type="GO" id="GO:0010387">
    <property type="term" value="P:COP9 signalosome assembly"/>
    <property type="evidence" value="ECO:0007669"/>
    <property type="project" value="InterPro"/>
</dbReference>
<dbReference type="GO" id="GO:0070475">
    <property type="term" value="P:rRNA base methylation"/>
    <property type="evidence" value="ECO:0007669"/>
    <property type="project" value="TreeGrafter"/>
</dbReference>
<name>A0AAD8EGE1_DIPPU</name>
<keyword evidence="5 10" id="KW-0489">Methyltransferase</keyword>
<dbReference type="InterPro" id="IPR054728">
    <property type="entry name" value="RsmB-like_ferredoxin"/>
</dbReference>
<reference evidence="15" key="2">
    <citation type="submission" date="2023-05" db="EMBL/GenBank/DDBJ databases">
        <authorList>
            <person name="Fouks B."/>
        </authorList>
    </citation>
    <scope>NUCLEOTIDE SEQUENCE</scope>
    <source>
        <strain evidence="15">Stay&amp;Tobe</strain>
        <tissue evidence="15">Testes</tissue>
    </source>
</reference>
<evidence type="ECO:0000256" key="9">
    <source>
        <dbReference type="ARBA" id="ARBA00023242"/>
    </source>
</evidence>
<dbReference type="InterPro" id="IPR011023">
    <property type="entry name" value="Nop2p"/>
</dbReference>
<dbReference type="PRINTS" id="PR02012">
    <property type="entry name" value="RCMTNOP2"/>
</dbReference>
<keyword evidence="4" id="KW-0690">Ribosome biogenesis</keyword>
<feature type="domain" description="PCI" evidence="13">
    <location>
        <begin position="573"/>
        <end position="729"/>
    </location>
</feature>
<feature type="binding site" evidence="10">
    <location>
        <position position="394"/>
    </location>
    <ligand>
        <name>S-adenosyl-L-methionine</name>
        <dbReference type="ChEBI" id="CHEBI:59789"/>
    </ligand>
</feature>
<protein>
    <submittedName>
        <fullName evidence="15">Uncharacterized protein</fullName>
    </submittedName>
</protein>
<evidence type="ECO:0000256" key="4">
    <source>
        <dbReference type="ARBA" id="ARBA00022517"/>
    </source>
</evidence>
<dbReference type="EMBL" id="JASPKZ010004927">
    <property type="protein sequence ID" value="KAJ9589585.1"/>
    <property type="molecule type" value="Genomic_DNA"/>
</dbReference>
<feature type="active site" description="Nucleophile" evidence="10">
    <location>
        <position position="468"/>
    </location>
</feature>
<dbReference type="GO" id="GO:0003723">
    <property type="term" value="F:RNA binding"/>
    <property type="evidence" value="ECO:0007669"/>
    <property type="project" value="UniProtKB-UniRule"/>
</dbReference>
<dbReference type="PANTHER" id="PTHR22807:SF30">
    <property type="entry name" value="28S RRNA (CYTOSINE(4447)-C(5))-METHYLTRANSFERASE-RELATED"/>
    <property type="match status" value="1"/>
</dbReference>
<comment type="subcellular location">
    <subcellularLocation>
        <location evidence="1">Nucleus</location>
        <location evidence="1">Nucleolus</location>
    </subcellularLocation>
</comment>
<dbReference type="GO" id="GO:0008180">
    <property type="term" value="C:COP9 signalosome"/>
    <property type="evidence" value="ECO:0007669"/>
    <property type="project" value="InterPro"/>
</dbReference>
<dbReference type="InterPro" id="IPR023273">
    <property type="entry name" value="RCMT_NOP2"/>
</dbReference>
<dbReference type="InterPro" id="IPR023267">
    <property type="entry name" value="RCMT"/>
</dbReference>